<dbReference type="PANTHER" id="PTHR46401">
    <property type="entry name" value="GLYCOSYLTRANSFERASE WBBK-RELATED"/>
    <property type="match status" value="1"/>
</dbReference>
<dbReference type="GO" id="GO:0016757">
    <property type="term" value="F:glycosyltransferase activity"/>
    <property type="evidence" value="ECO:0007669"/>
    <property type="project" value="UniProtKB-KW"/>
</dbReference>
<dbReference type="Pfam" id="PF00534">
    <property type="entry name" value="Glycos_transf_1"/>
    <property type="match status" value="1"/>
</dbReference>
<organism evidence="5">
    <name type="scientific">uncultured Solirubrobacteraceae bacterium</name>
    <dbReference type="NCBI Taxonomy" id="1162706"/>
    <lineage>
        <taxon>Bacteria</taxon>
        <taxon>Bacillati</taxon>
        <taxon>Actinomycetota</taxon>
        <taxon>Thermoleophilia</taxon>
        <taxon>Solirubrobacterales</taxon>
        <taxon>Solirubrobacteraceae</taxon>
        <taxon>environmental samples</taxon>
    </lineage>
</organism>
<reference evidence="5" key="1">
    <citation type="submission" date="2020-02" db="EMBL/GenBank/DDBJ databases">
        <authorList>
            <person name="Meier V. D."/>
        </authorList>
    </citation>
    <scope>NUCLEOTIDE SEQUENCE</scope>
    <source>
        <strain evidence="5">AVDCRST_MAG30</strain>
    </source>
</reference>
<dbReference type="SUPFAM" id="SSF53756">
    <property type="entry name" value="UDP-Glycosyltransferase/glycogen phosphorylase"/>
    <property type="match status" value="1"/>
</dbReference>
<evidence type="ECO:0000256" key="2">
    <source>
        <dbReference type="ARBA" id="ARBA00022679"/>
    </source>
</evidence>
<dbReference type="Pfam" id="PF13439">
    <property type="entry name" value="Glyco_transf_4"/>
    <property type="match status" value="1"/>
</dbReference>
<dbReference type="Gene3D" id="3.40.50.2000">
    <property type="entry name" value="Glycogen Phosphorylase B"/>
    <property type="match status" value="2"/>
</dbReference>
<feature type="domain" description="Glycosyl transferase family 1" evidence="3">
    <location>
        <begin position="162"/>
        <end position="306"/>
    </location>
</feature>
<dbReference type="InterPro" id="IPR028098">
    <property type="entry name" value="Glyco_trans_4-like_N"/>
</dbReference>
<accession>A0A6J4SC95</accession>
<gene>
    <name evidence="5" type="ORF">AVDCRST_MAG30-1215</name>
</gene>
<evidence type="ECO:0000256" key="1">
    <source>
        <dbReference type="ARBA" id="ARBA00022676"/>
    </source>
</evidence>
<protein>
    <recommendedName>
        <fullName evidence="6">Glycosyltransferase subfamily 4-like N-terminal domain-containing protein</fullName>
    </recommendedName>
</protein>
<dbReference type="GO" id="GO:0009103">
    <property type="term" value="P:lipopolysaccharide biosynthetic process"/>
    <property type="evidence" value="ECO:0007669"/>
    <property type="project" value="TreeGrafter"/>
</dbReference>
<dbReference type="AlphaFoldDB" id="A0A6J4SC95"/>
<dbReference type="CDD" id="cd03809">
    <property type="entry name" value="GT4_MtfB-like"/>
    <property type="match status" value="1"/>
</dbReference>
<proteinExistence type="predicted"/>
<evidence type="ECO:0000313" key="5">
    <source>
        <dbReference type="EMBL" id="CAA9488818.1"/>
    </source>
</evidence>
<dbReference type="EMBL" id="CADCVS010000185">
    <property type="protein sequence ID" value="CAA9488818.1"/>
    <property type="molecule type" value="Genomic_DNA"/>
</dbReference>
<sequence length="335" mass="35817">MLRIAIDYRDARTARPGGWGRYPRELARALHGAGEVEVRALARGWAGPEVVWEQLGLGLAAKARRADVLHAPNCFLALRRWCPGVVTIHDLAFERHGDDFAPRTRAKYRYFTPRAARSAERVICDSAFTRDDLCERYGVGPERVAVIPLAPALARGEAPPPAGPYLLGVGDLRAKKNWGRLVLAWRALRADGLPHRLVIAGADAGEGASLRALAESEPLELPGYVDDARLDALMRGAAALVHPSLYEGFGLVVLEAQARGCPVALARGTALPEAGGDAAVSFDPHDPDAIADAIRATLDRRAELAAAGREHAAAFTWERVAAATAGVYREAAAAA</sequence>
<evidence type="ECO:0008006" key="6">
    <source>
        <dbReference type="Google" id="ProtNLM"/>
    </source>
</evidence>
<evidence type="ECO:0000259" key="3">
    <source>
        <dbReference type="Pfam" id="PF00534"/>
    </source>
</evidence>
<dbReference type="PANTHER" id="PTHR46401:SF2">
    <property type="entry name" value="GLYCOSYLTRANSFERASE WBBK-RELATED"/>
    <property type="match status" value="1"/>
</dbReference>
<evidence type="ECO:0000259" key="4">
    <source>
        <dbReference type="Pfam" id="PF13439"/>
    </source>
</evidence>
<dbReference type="InterPro" id="IPR001296">
    <property type="entry name" value="Glyco_trans_1"/>
</dbReference>
<keyword evidence="2" id="KW-0808">Transferase</keyword>
<name>A0A6J4SC95_9ACTN</name>
<feature type="domain" description="Glycosyltransferase subfamily 4-like N-terminal" evidence="4">
    <location>
        <begin position="56"/>
        <end position="148"/>
    </location>
</feature>
<keyword evidence="1" id="KW-0328">Glycosyltransferase</keyword>